<feature type="non-terminal residue" evidence="1">
    <location>
        <position position="57"/>
    </location>
</feature>
<organism evidence="1 2">
    <name type="scientific">Rotaria magnacalcarata</name>
    <dbReference type="NCBI Taxonomy" id="392030"/>
    <lineage>
        <taxon>Eukaryota</taxon>
        <taxon>Metazoa</taxon>
        <taxon>Spiralia</taxon>
        <taxon>Gnathifera</taxon>
        <taxon>Rotifera</taxon>
        <taxon>Eurotatoria</taxon>
        <taxon>Bdelloidea</taxon>
        <taxon>Philodinida</taxon>
        <taxon>Philodinidae</taxon>
        <taxon>Rotaria</taxon>
    </lineage>
</organism>
<proteinExistence type="predicted"/>
<accession>A0A8S2UQW5</accession>
<evidence type="ECO:0000313" key="2">
    <source>
        <dbReference type="Proteomes" id="UP000681720"/>
    </source>
</evidence>
<reference evidence="1" key="1">
    <citation type="submission" date="2021-02" db="EMBL/GenBank/DDBJ databases">
        <authorList>
            <person name="Nowell W R."/>
        </authorList>
    </citation>
    <scope>NUCLEOTIDE SEQUENCE</scope>
</reference>
<feature type="non-terminal residue" evidence="1">
    <location>
        <position position="1"/>
    </location>
</feature>
<evidence type="ECO:0000313" key="1">
    <source>
        <dbReference type="EMBL" id="CAF4330877.1"/>
    </source>
</evidence>
<protein>
    <submittedName>
        <fullName evidence="1">Uncharacterized protein</fullName>
    </submittedName>
</protein>
<gene>
    <name evidence="1" type="ORF">GIL414_LOCUS27121</name>
</gene>
<dbReference type="EMBL" id="CAJOBJ010041911">
    <property type="protein sequence ID" value="CAF4330877.1"/>
    <property type="molecule type" value="Genomic_DNA"/>
</dbReference>
<sequence>MELEELRQVTRSFVLSHQTLCITGVSFDKRCLVGYTELTIHPLVKNFNVIKLNARQL</sequence>
<comment type="caution">
    <text evidence="1">The sequence shown here is derived from an EMBL/GenBank/DDBJ whole genome shotgun (WGS) entry which is preliminary data.</text>
</comment>
<dbReference type="AlphaFoldDB" id="A0A8S2UQW5"/>
<name>A0A8S2UQW5_9BILA</name>
<dbReference type="Proteomes" id="UP000681720">
    <property type="component" value="Unassembled WGS sequence"/>
</dbReference>